<protein>
    <submittedName>
        <fullName evidence="1">Uncharacterized protein</fullName>
    </submittedName>
</protein>
<dbReference type="AlphaFoldDB" id="A0A0C3QN03"/>
<accession>A0A0C3QN03</accession>
<dbReference type="EMBL" id="KN822995">
    <property type="protein sequence ID" value="KIO28334.1"/>
    <property type="molecule type" value="Genomic_DNA"/>
</dbReference>
<evidence type="ECO:0000313" key="2">
    <source>
        <dbReference type="Proteomes" id="UP000054248"/>
    </source>
</evidence>
<sequence length="53" mass="5712">MSASLLCAYRDLDPLQAPSQEAASLYSTILIAFLADPEMLHVSSAVMLCRILA</sequence>
<keyword evidence="2" id="KW-1185">Reference proteome</keyword>
<gene>
    <name evidence="1" type="ORF">M407DRAFT_22399</name>
</gene>
<dbReference type="Proteomes" id="UP000054248">
    <property type="component" value="Unassembled WGS sequence"/>
</dbReference>
<proteinExistence type="predicted"/>
<organism evidence="1 2">
    <name type="scientific">Tulasnella calospora MUT 4182</name>
    <dbReference type="NCBI Taxonomy" id="1051891"/>
    <lineage>
        <taxon>Eukaryota</taxon>
        <taxon>Fungi</taxon>
        <taxon>Dikarya</taxon>
        <taxon>Basidiomycota</taxon>
        <taxon>Agaricomycotina</taxon>
        <taxon>Agaricomycetes</taxon>
        <taxon>Cantharellales</taxon>
        <taxon>Tulasnellaceae</taxon>
        <taxon>Tulasnella</taxon>
    </lineage>
</organism>
<evidence type="ECO:0000313" key="1">
    <source>
        <dbReference type="EMBL" id="KIO28334.1"/>
    </source>
</evidence>
<name>A0A0C3QN03_9AGAM</name>
<dbReference type="HOGENOM" id="CLU_3070427_0_0_1"/>
<reference evidence="2" key="2">
    <citation type="submission" date="2015-01" db="EMBL/GenBank/DDBJ databases">
        <title>Evolutionary Origins and Diversification of the Mycorrhizal Mutualists.</title>
        <authorList>
            <consortium name="DOE Joint Genome Institute"/>
            <consortium name="Mycorrhizal Genomics Consortium"/>
            <person name="Kohler A."/>
            <person name="Kuo A."/>
            <person name="Nagy L.G."/>
            <person name="Floudas D."/>
            <person name="Copeland A."/>
            <person name="Barry K.W."/>
            <person name="Cichocki N."/>
            <person name="Veneault-Fourrey C."/>
            <person name="LaButti K."/>
            <person name="Lindquist E.A."/>
            <person name="Lipzen A."/>
            <person name="Lundell T."/>
            <person name="Morin E."/>
            <person name="Murat C."/>
            <person name="Riley R."/>
            <person name="Ohm R."/>
            <person name="Sun H."/>
            <person name="Tunlid A."/>
            <person name="Henrissat B."/>
            <person name="Grigoriev I.V."/>
            <person name="Hibbett D.S."/>
            <person name="Martin F."/>
        </authorList>
    </citation>
    <scope>NUCLEOTIDE SEQUENCE [LARGE SCALE GENOMIC DNA]</scope>
    <source>
        <strain evidence="2">MUT 4182</strain>
    </source>
</reference>
<reference evidence="1 2" key="1">
    <citation type="submission" date="2014-04" db="EMBL/GenBank/DDBJ databases">
        <authorList>
            <consortium name="DOE Joint Genome Institute"/>
            <person name="Kuo A."/>
            <person name="Girlanda M."/>
            <person name="Perotto S."/>
            <person name="Kohler A."/>
            <person name="Nagy L.G."/>
            <person name="Floudas D."/>
            <person name="Copeland A."/>
            <person name="Barry K.W."/>
            <person name="Cichocki N."/>
            <person name="Veneault-Fourrey C."/>
            <person name="LaButti K."/>
            <person name="Lindquist E.A."/>
            <person name="Lipzen A."/>
            <person name="Lundell T."/>
            <person name="Morin E."/>
            <person name="Murat C."/>
            <person name="Sun H."/>
            <person name="Tunlid A."/>
            <person name="Henrissat B."/>
            <person name="Grigoriev I.V."/>
            <person name="Hibbett D.S."/>
            <person name="Martin F."/>
            <person name="Nordberg H.P."/>
            <person name="Cantor M.N."/>
            <person name="Hua S.X."/>
        </authorList>
    </citation>
    <scope>NUCLEOTIDE SEQUENCE [LARGE SCALE GENOMIC DNA]</scope>
    <source>
        <strain evidence="1 2">MUT 4182</strain>
    </source>
</reference>